<dbReference type="AlphaFoldDB" id="A0AA38U1X5"/>
<keyword evidence="4" id="KW-1185">Reference proteome</keyword>
<dbReference type="EMBL" id="MU808073">
    <property type="protein sequence ID" value="KAJ3830892.1"/>
    <property type="molecule type" value="Genomic_DNA"/>
</dbReference>
<feature type="compositionally biased region" description="Polar residues" evidence="1">
    <location>
        <begin position="195"/>
        <end position="206"/>
    </location>
</feature>
<evidence type="ECO:0000256" key="1">
    <source>
        <dbReference type="SAM" id="MobiDB-lite"/>
    </source>
</evidence>
<evidence type="ECO:0000313" key="4">
    <source>
        <dbReference type="Proteomes" id="UP001163846"/>
    </source>
</evidence>
<organism evidence="3 4">
    <name type="scientific">Lentinula raphanica</name>
    <dbReference type="NCBI Taxonomy" id="153919"/>
    <lineage>
        <taxon>Eukaryota</taxon>
        <taxon>Fungi</taxon>
        <taxon>Dikarya</taxon>
        <taxon>Basidiomycota</taxon>
        <taxon>Agaricomycotina</taxon>
        <taxon>Agaricomycetes</taxon>
        <taxon>Agaricomycetidae</taxon>
        <taxon>Agaricales</taxon>
        <taxon>Marasmiineae</taxon>
        <taxon>Omphalotaceae</taxon>
        <taxon>Lentinula</taxon>
    </lineage>
</organism>
<evidence type="ECO:0000256" key="2">
    <source>
        <dbReference type="SAM" id="Phobius"/>
    </source>
</evidence>
<evidence type="ECO:0000313" key="3">
    <source>
        <dbReference type="EMBL" id="KAJ3830892.1"/>
    </source>
</evidence>
<name>A0AA38U1X5_9AGAR</name>
<accession>A0AA38U1X5</accession>
<dbReference type="Proteomes" id="UP001163846">
    <property type="component" value="Unassembled WGS sequence"/>
</dbReference>
<gene>
    <name evidence="3" type="ORF">F5878DRAFT_141063</name>
</gene>
<comment type="caution">
    <text evidence="3">The sequence shown here is derived from an EMBL/GenBank/DDBJ whole genome shotgun (WGS) entry which is preliminary data.</text>
</comment>
<keyword evidence="2" id="KW-0812">Transmembrane</keyword>
<reference evidence="3" key="1">
    <citation type="submission" date="2022-08" db="EMBL/GenBank/DDBJ databases">
        <authorList>
            <consortium name="DOE Joint Genome Institute"/>
            <person name="Min B."/>
            <person name="Riley R."/>
            <person name="Sierra-Patev S."/>
            <person name="Naranjo-Ortiz M."/>
            <person name="Looney B."/>
            <person name="Konkel Z."/>
            <person name="Slot J.C."/>
            <person name="Sakamoto Y."/>
            <person name="Steenwyk J.L."/>
            <person name="Rokas A."/>
            <person name="Carro J."/>
            <person name="Camarero S."/>
            <person name="Ferreira P."/>
            <person name="Molpeceres G."/>
            <person name="Ruiz-Duenas F.J."/>
            <person name="Serrano A."/>
            <person name="Henrissat B."/>
            <person name="Drula E."/>
            <person name="Hughes K.W."/>
            <person name="Mata J.L."/>
            <person name="Ishikawa N.K."/>
            <person name="Vargas-Isla R."/>
            <person name="Ushijima S."/>
            <person name="Smith C.A."/>
            <person name="Ahrendt S."/>
            <person name="Andreopoulos W."/>
            <person name="He G."/>
            <person name="Labutti K."/>
            <person name="Lipzen A."/>
            <person name="Ng V."/>
            <person name="Sandor L."/>
            <person name="Barry K."/>
            <person name="Martinez A.T."/>
            <person name="Xiao Y."/>
            <person name="Gibbons J.G."/>
            <person name="Terashima K."/>
            <person name="Hibbett D.S."/>
            <person name="Grigoriev I.V."/>
        </authorList>
    </citation>
    <scope>NUCLEOTIDE SEQUENCE</scope>
    <source>
        <strain evidence="3">TFB9207</strain>
    </source>
</reference>
<feature type="region of interest" description="Disordered" evidence="1">
    <location>
        <begin position="171"/>
        <end position="219"/>
    </location>
</feature>
<keyword evidence="2" id="KW-1133">Transmembrane helix</keyword>
<protein>
    <submittedName>
        <fullName evidence="3">Uncharacterized protein</fullName>
    </submittedName>
</protein>
<feature type="non-terminal residue" evidence="3">
    <location>
        <position position="219"/>
    </location>
</feature>
<proteinExistence type="predicted"/>
<keyword evidence="2" id="KW-0472">Membrane</keyword>
<feature type="transmembrane region" description="Helical" evidence="2">
    <location>
        <begin position="25"/>
        <end position="52"/>
    </location>
</feature>
<sequence length="219" mass="22773">MVLGDSITMPTYKAPWPLLYSTSPFLLLFTSAPTFLPFVILFINTLTFTLFFQSMDHRQWMEQSLQAMIANNPQLLLQMLQNPALSAPPSHTSTSIPQFPQFSMASAPNPAPLSIAPAPNPPSLSIAPAPNPPLSIAPAPVSLAATPTPPLPSSTTPTSIASSAASIPVPLSATAASGPPNPSVPPALATLDPNLLSQSQATQPISTGPFRSLSSSSSP</sequence>